<organism evidence="8">
    <name type="scientific">Arabidopsis lyrata subsp. lyrata</name>
    <name type="common">Lyre-leaved rock-cress</name>
    <dbReference type="NCBI Taxonomy" id="81972"/>
    <lineage>
        <taxon>Eukaryota</taxon>
        <taxon>Viridiplantae</taxon>
        <taxon>Streptophyta</taxon>
        <taxon>Embryophyta</taxon>
        <taxon>Tracheophyta</taxon>
        <taxon>Spermatophyta</taxon>
        <taxon>Magnoliopsida</taxon>
        <taxon>eudicotyledons</taxon>
        <taxon>Gunneridae</taxon>
        <taxon>Pentapetalae</taxon>
        <taxon>rosids</taxon>
        <taxon>malvids</taxon>
        <taxon>Brassicales</taxon>
        <taxon>Brassicaceae</taxon>
        <taxon>Camelineae</taxon>
        <taxon>Arabidopsis</taxon>
    </lineage>
</organism>
<dbReference type="Proteomes" id="UP000008694">
    <property type="component" value="Unassembled WGS sequence"/>
</dbReference>
<dbReference type="Gramene" id="fgenesh1_pg.C_scaffold_6001465">
    <property type="protein sequence ID" value="fgenesh1_pg.C_scaffold_6001465"/>
    <property type="gene ID" value="fgenesh1_pg.C_scaffold_6001465"/>
</dbReference>
<protein>
    <recommendedName>
        <fullName evidence="2">tRNA (guanine(46)-N(7))-methyltransferase</fullName>
        <ecNumber evidence="2">2.1.1.33</ecNumber>
    </recommendedName>
</protein>
<dbReference type="STRING" id="81972.D7LX30"/>
<proteinExistence type="predicted"/>
<dbReference type="NCBIfam" id="TIGR00091">
    <property type="entry name" value="tRNA (guanosine(46)-N7)-methyltransferase TrmB"/>
    <property type="match status" value="1"/>
</dbReference>
<evidence type="ECO:0000256" key="3">
    <source>
        <dbReference type="ARBA" id="ARBA00022603"/>
    </source>
</evidence>
<dbReference type="PANTHER" id="PTHR23417:SF21">
    <property type="entry name" value="TRNA (GUANINE-N(7)-)-METHYLTRANSFERASE"/>
    <property type="match status" value="1"/>
</dbReference>
<dbReference type="InterPro" id="IPR029063">
    <property type="entry name" value="SAM-dependent_MTases_sf"/>
</dbReference>
<dbReference type="FunFam" id="3.40.50.150:FF:000230">
    <property type="entry name" value="tRNA (Guanine-N(7)-)-methyltransferase"/>
    <property type="match status" value="1"/>
</dbReference>
<evidence type="ECO:0000313" key="7">
    <source>
        <dbReference type="EMBL" id="EFH50101.1"/>
    </source>
</evidence>
<evidence type="ECO:0000256" key="1">
    <source>
        <dbReference type="ARBA" id="ARBA00000142"/>
    </source>
</evidence>
<evidence type="ECO:0000256" key="2">
    <source>
        <dbReference type="ARBA" id="ARBA00011977"/>
    </source>
</evidence>
<gene>
    <name evidence="7" type="ORF">ARALYDRAFT_350872</name>
</gene>
<evidence type="ECO:0000313" key="8">
    <source>
        <dbReference type="Proteomes" id="UP000008694"/>
    </source>
</evidence>
<keyword evidence="3 7" id="KW-0489">Methyltransferase</keyword>
<keyword evidence="6" id="KW-0819">tRNA processing</keyword>
<comment type="catalytic activity">
    <reaction evidence="1">
        <text>guanosine(46) in tRNA + S-adenosyl-L-methionine = N(7)-methylguanosine(46) in tRNA + S-adenosyl-L-homocysteine</text>
        <dbReference type="Rhea" id="RHEA:42708"/>
        <dbReference type="Rhea" id="RHEA-COMP:10188"/>
        <dbReference type="Rhea" id="RHEA-COMP:10189"/>
        <dbReference type="ChEBI" id="CHEBI:57856"/>
        <dbReference type="ChEBI" id="CHEBI:59789"/>
        <dbReference type="ChEBI" id="CHEBI:74269"/>
        <dbReference type="ChEBI" id="CHEBI:74480"/>
        <dbReference type="EC" id="2.1.1.33"/>
    </reaction>
</comment>
<evidence type="ECO:0000256" key="4">
    <source>
        <dbReference type="ARBA" id="ARBA00022679"/>
    </source>
</evidence>
<dbReference type="CDD" id="cd02440">
    <property type="entry name" value="AdoMet_MTases"/>
    <property type="match status" value="1"/>
</dbReference>
<dbReference type="EC" id="2.1.1.33" evidence="2"/>
<dbReference type="PANTHER" id="PTHR23417">
    <property type="entry name" value="3-DEOXY-D-MANNO-OCTULOSONIC-ACID TRANSFERASE/TRNA GUANINE-N 7 - -METHYLTRANSFERASE"/>
    <property type="match status" value="1"/>
</dbReference>
<accession>D7LX30</accession>
<evidence type="ECO:0000256" key="5">
    <source>
        <dbReference type="ARBA" id="ARBA00022691"/>
    </source>
</evidence>
<dbReference type="eggNOG" id="KOG3115">
    <property type="taxonomic scope" value="Eukaryota"/>
</dbReference>
<dbReference type="Pfam" id="PF02390">
    <property type="entry name" value="Methyltransf_4"/>
    <property type="match status" value="1"/>
</dbReference>
<dbReference type="EMBL" id="GL348718">
    <property type="protein sequence ID" value="EFH50101.1"/>
    <property type="molecule type" value="Genomic_DNA"/>
</dbReference>
<dbReference type="Gene3D" id="3.40.50.150">
    <property type="entry name" value="Vaccinia Virus protein VP39"/>
    <property type="match status" value="1"/>
</dbReference>
<reference evidence="8" key="1">
    <citation type="journal article" date="2011" name="Nat. Genet.">
        <title>The Arabidopsis lyrata genome sequence and the basis of rapid genome size change.</title>
        <authorList>
            <person name="Hu T.T."/>
            <person name="Pattyn P."/>
            <person name="Bakker E.G."/>
            <person name="Cao J."/>
            <person name="Cheng J.-F."/>
            <person name="Clark R.M."/>
            <person name="Fahlgren N."/>
            <person name="Fawcett J.A."/>
            <person name="Grimwood J."/>
            <person name="Gundlach H."/>
            <person name="Haberer G."/>
            <person name="Hollister J.D."/>
            <person name="Ossowski S."/>
            <person name="Ottilar R.P."/>
            <person name="Salamov A.A."/>
            <person name="Schneeberger K."/>
            <person name="Spannagl M."/>
            <person name="Wang X."/>
            <person name="Yang L."/>
            <person name="Nasrallah M.E."/>
            <person name="Bergelson J."/>
            <person name="Carrington J.C."/>
            <person name="Gaut B.S."/>
            <person name="Schmutz J."/>
            <person name="Mayer K.F.X."/>
            <person name="Van de Peer Y."/>
            <person name="Grigoriev I.V."/>
            <person name="Nordborg M."/>
            <person name="Weigel D."/>
            <person name="Guo Y.-L."/>
        </authorList>
    </citation>
    <scope>NUCLEOTIDE SEQUENCE [LARGE SCALE GENOMIC DNA]</scope>
    <source>
        <strain evidence="8">cv. MN47</strain>
    </source>
</reference>
<dbReference type="OrthoDB" id="47276at2759"/>
<dbReference type="KEGG" id="aly:9309909"/>
<dbReference type="GO" id="GO:0043527">
    <property type="term" value="C:tRNA methyltransferase complex"/>
    <property type="evidence" value="ECO:0007669"/>
    <property type="project" value="TreeGrafter"/>
</dbReference>
<dbReference type="InterPro" id="IPR003358">
    <property type="entry name" value="tRNA_(Gua-N-7)_MeTrfase_Trmb"/>
</dbReference>
<dbReference type="GO" id="GO:0008176">
    <property type="term" value="F:tRNA (guanine(46)-N7)-methyltransferase activity"/>
    <property type="evidence" value="ECO:0007669"/>
    <property type="project" value="UniProtKB-EC"/>
</dbReference>
<sequence>MAALCQACSTSSTRPLLLAKRVFSFTSSPYIFTSGHKISRHCSSFRASTFASASTSVCVDLKELRSNELVDLEYAELNLNHKISQEVGHVRIRQHVNPLSSSFSKPAPVPVWDEVYKDPSLPLMVDIGSGSGRFLLWLANKNAESRNYLGLEIRQKLVKRANFWVNELGLSNVHFIFANAMVSFEQLISSYPGPLEIVSILCPDPHFKKRHQKRRVVQKPLVNSILQNLKPGRKIFVESDVLDVAQDMRDQLDEESSVLQHMETVDTEDGWLMENPMGIRTEREIHAEFEGARIYRRLYQKRQLT</sequence>
<name>D7LX30_ARALL</name>
<keyword evidence="4 7" id="KW-0808">Transferase</keyword>
<dbReference type="HOGENOM" id="CLU_050910_1_0_1"/>
<dbReference type="SUPFAM" id="SSF53335">
    <property type="entry name" value="S-adenosyl-L-methionine-dependent methyltransferases"/>
    <property type="match status" value="1"/>
</dbReference>
<evidence type="ECO:0000256" key="6">
    <source>
        <dbReference type="ARBA" id="ARBA00022694"/>
    </source>
</evidence>
<dbReference type="AlphaFoldDB" id="D7LX30"/>
<dbReference type="PROSITE" id="PS51625">
    <property type="entry name" value="SAM_MT_TRMB"/>
    <property type="match status" value="1"/>
</dbReference>
<keyword evidence="5" id="KW-0949">S-adenosyl-L-methionine</keyword>
<keyword evidence="8" id="KW-1185">Reference proteome</keyword>